<evidence type="ECO:0000259" key="7">
    <source>
        <dbReference type="PROSITE" id="PS50109"/>
    </source>
</evidence>
<dbReference type="Pfam" id="PF02518">
    <property type="entry name" value="HATPase_c"/>
    <property type="match status" value="1"/>
</dbReference>
<dbReference type="InterPro" id="IPR011047">
    <property type="entry name" value="Quinoprotein_ADH-like_sf"/>
</dbReference>
<dbReference type="SUPFAM" id="SSF63829">
    <property type="entry name" value="Calcium-dependent phosphotriesterase"/>
    <property type="match status" value="1"/>
</dbReference>
<dbReference type="Gene3D" id="3.30.565.10">
    <property type="entry name" value="Histidine kinase-like ATPase, C-terminal domain"/>
    <property type="match status" value="1"/>
</dbReference>
<evidence type="ECO:0000256" key="5">
    <source>
        <dbReference type="ARBA" id="ARBA00022777"/>
    </source>
</evidence>
<evidence type="ECO:0000313" key="9">
    <source>
        <dbReference type="Proteomes" id="UP000184212"/>
    </source>
</evidence>
<dbReference type="EMBL" id="FQWQ01000002">
    <property type="protein sequence ID" value="SHH16669.1"/>
    <property type="molecule type" value="Genomic_DNA"/>
</dbReference>
<dbReference type="OrthoDB" id="9780487at2"/>
<keyword evidence="5 8" id="KW-0418">Kinase</keyword>
<accession>A0A1M5QSH5</accession>
<keyword evidence="9" id="KW-1185">Reference proteome</keyword>
<evidence type="ECO:0000256" key="6">
    <source>
        <dbReference type="SAM" id="Coils"/>
    </source>
</evidence>
<dbReference type="RefSeq" id="WP_073135496.1">
    <property type="nucleotide sequence ID" value="NZ_FQWQ01000002.1"/>
</dbReference>
<dbReference type="Proteomes" id="UP000184212">
    <property type="component" value="Unassembled WGS sequence"/>
</dbReference>
<dbReference type="Pfam" id="PF07495">
    <property type="entry name" value="Y_Y_Y"/>
    <property type="match status" value="1"/>
</dbReference>
<comment type="catalytic activity">
    <reaction evidence="1">
        <text>ATP + protein L-histidine = ADP + protein N-phospho-L-histidine.</text>
        <dbReference type="EC" id="2.7.13.3"/>
    </reaction>
</comment>
<gene>
    <name evidence="8" type="ORF">SAMN04488109_2972</name>
</gene>
<keyword evidence="3" id="KW-0597">Phosphoprotein</keyword>
<dbReference type="CDD" id="cd00075">
    <property type="entry name" value="HATPase"/>
    <property type="match status" value="1"/>
</dbReference>
<feature type="domain" description="Histidine kinase" evidence="7">
    <location>
        <begin position="924"/>
        <end position="1137"/>
    </location>
</feature>
<sequence>MGVFPYKSIVWSGLIALGCLLYGSNTAVYAQNDTATLSLPDQLLFKHLSVEEGLSQTTVNAIVSDKLGFVWIATEDGLNRYDGNEFRIFRHDPLDSTSISHSVVYTLVEDTVTGNLWIGTSGGLNYYNHATEQFGLVPLNIDPGTYASLDVDYARNRIWIAYGFGGISYYDINTSTLHTVNHPGLKEIMAWSIKVHGDKAYVGTLGHGLKIYDIAHDAVTTYDATTTPAVDQEIRTLYADKDCLWLGTRDEGLQRFGYDETSVQSTTFNLGTRNRGIWALAVDKDGQVWVGTDGAGLVVYSPRTGAFRNFTRSETDSHSLNDNTLRAVYIPPVGGAWIGTYDGGVNYYAALPLRFRLFEQTTGNGTLPKHPSITAFAEEKTGRIWIGTADGLSYLEHGQVHPFGRLFSTGYTEVILALCPDRYGGVWVGLYRQGLIYIDKNRRITRYRNDPEDTESLSENSAWTIAEDSLGYVWVGTDNGLNRFDPATRKFLNYHQKTGDNMAPLFEINRTVRAIQVMADGTIWVGIFGELMRYNYKTDQVARFPVITDGDQEIKDVRVISLCEDQHHRLWIGTYGDGLCMFDGTTQKFSIISEHENLPNNFVLAIQPGAGDDMWMSTNAGLSHYDTRKGIFLKFDENYGVQGNTFKRNASYRLRNGDLMFGGTKGFNIFTPITLTPDFYDLNIALTDFRVFNKSIKPGDPLLPKSITALDKITLPYNDSRSISFRFSALHFVSPSQIKYEYKLENLLATWQKAGKDHTVSFTSLQPGTFRFVLRASFNEQTWGPEKVIEIVILPPWYKTTTARVTLALFLALVTVIFFRLRTNALIRQKGRLESLVKEQSREIKDQNDELAAQNEELTQRHEEMASQREEITAQNEILTETQRQMAELNRGLERLVQERTQSLDNTIRQLNKTIYELDAFVYSASHDLIAPLKSVMGLINLSRQVNPGNEEHTRYLDYMEASIKKLDDVIKSMIQFSRNSKAELITEPLNLREVVEEIVNDLRYMKEFDTIDFVIVIDPAATVMTDAQRLKIIITNLVSNAIKYADPTKTQKEVKLQFENGNTSWKLYVSDNGIGIDKKYLSRVFEMFYRATERSQGSGLGLYIVKETVDRLSGEIFVDSEKGKWTRFELIFPSGV</sequence>
<dbReference type="EC" id="2.7.13.3" evidence="2"/>
<dbReference type="InterPro" id="IPR013783">
    <property type="entry name" value="Ig-like_fold"/>
</dbReference>
<dbReference type="GO" id="GO:0000155">
    <property type="term" value="F:phosphorelay sensor kinase activity"/>
    <property type="evidence" value="ECO:0007669"/>
    <property type="project" value="InterPro"/>
</dbReference>
<name>A0A1M5QSH5_9BACT</name>
<dbReference type="PROSITE" id="PS50109">
    <property type="entry name" value="HIS_KIN"/>
    <property type="match status" value="1"/>
</dbReference>
<dbReference type="CDD" id="cd00082">
    <property type="entry name" value="HisKA"/>
    <property type="match status" value="1"/>
</dbReference>
<feature type="coiled-coil region" evidence="6">
    <location>
        <begin position="830"/>
        <end position="899"/>
    </location>
</feature>
<dbReference type="PROSITE" id="PS51257">
    <property type="entry name" value="PROKAR_LIPOPROTEIN"/>
    <property type="match status" value="1"/>
</dbReference>
<dbReference type="SUPFAM" id="SSF47384">
    <property type="entry name" value="Homodimeric domain of signal transducing histidine kinase"/>
    <property type="match status" value="1"/>
</dbReference>
<dbReference type="InterPro" id="IPR003594">
    <property type="entry name" value="HATPase_dom"/>
</dbReference>
<dbReference type="FunFam" id="3.30.565.10:FF:000006">
    <property type="entry name" value="Sensor histidine kinase WalK"/>
    <property type="match status" value="1"/>
</dbReference>
<evidence type="ECO:0000256" key="1">
    <source>
        <dbReference type="ARBA" id="ARBA00000085"/>
    </source>
</evidence>
<dbReference type="InterPro" id="IPR003661">
    <property type="entry name" value="HisK_dim/P_dom"/>
</dbReference>
<dbReference type="PRINTS" id="PR00344">
    <property type="entry name" value="BCTRLSENSOR"/>
</dbReference>
<keyword evidence="4" id="KW-0808">Transferase</keyword>
<dbReference type="InterPro" id="IPR004358">
    <property type="entry name" value="Sig_transdc_His_kin-like_C"/>
</dbReference>
<dbReference type="SUPFAM" id="SSF55874">
    <property type="entry name" value="ATPase domain of HSP90 chaperone/DNA topoisomerase II/histidine kinase"/>
    <property type="match status" value="1"/>
</dbReference>
<dbReference type="Pfam" id="PF07494">
    <property type="entry name" value="Reg_prop"/>
    <property type="match status" value="3"/>
</dbReference>
<dbReference type="InterPro" id="IPR036097">
    <property type="entry name" value="HisK_dim/P_sf"/>
</dbReference>
<dbReference type="SMART" id="SM00387">
    <property type="entry name" value="HATPase_c"/>
    <property type="match status" value="1"/>
</dbReference>
<dbReference type="Pfam" id="PF00512">
    <property type="entry name" value="HisKA"/>
    <property type="match status" value="1"/>
</dbReference>
<dbReference type="InterPro" id="IPR015943">
    <property type="entry name" value="WD40/YVTN_repeat-like_dom_sf"/>
</dbReference>
<dbReference type="Gene3D" id="2.60.40.10">
    <property type="entry name" value="Immunoglobulins"/>
    <property type="match status" value="1"/>
</dbReference>
<dbReference type="SMART" id="SM00388">
    <property type="entry name" value="HisKA"/>
    <property type="match status" value="1"/>
</dbReference>
<dbReference type="Gene3D" id="2.130.10.10">
    <property type="entry name" value="YVTN repeat-like/Quinoprotein amine dehydrogenase"/>
    <property type="match status" value="3"/>
</dbReference>
<evidence type="ECO:0000256" key="4">
    <source>
        <dbReference type="ARBA" id="ARBA00022679"/>
    </source>
</evidence>
<dbReference type="AlphaFoldDB" id="A0A1M5QSH5"/>
<dbReference type="Gene3D" id="1.10.287.130">
    <property type="match status" value="1"/>
</dbReference>
<keyword evidence="6" id="KW-0175">Coiled coil</keyword>
<reference evidence="8 9" key="1">
    <citation type="submission" date="2016-11" db="EMBL/GenBank/DDBJ databases">
        <authorList>
            <person name="Jaros S."/>
            <person name="Januszkiewicz K."/>
            <person name="Wedrychowicz H."/>
        </authorList>
    </citation>
    <scope>NUCLEOTIDE SEQUENCE [LARGE SCALE GENOMIC DNA]</scope>
    <source>
        <strain evidence="8 9">DSM 24574</strain>
    </source>
</reference>
<dbReference type="InterPro" id="IPR036890">
    <property type="entry name" value="HATPase_C_sf"/>
</dbReference>
<proteinExistence type="predicted"/>
<dbReference type="STRING" id="947013.SAMN04488109_2972"/>
<dbReference type="InterPro" id="IPR011110">
    <property type="entry name" value="Reg_prop"/>
</dbReference>
<evidence type="ECO:0000256" key="2">
    <source>
        <dbReference type="ARBA" id="ARBA00012438"/>
    </source>
</evidence>
<organism evidence="8 9">
    <name type="scientific">Chryseolinea serpens</name>
    <dbReference type="NCBI Taxonomy" id="947013"/>
    <lineage>
        <taxon>Bacteria</taxon>
        <taxon>Pseudomonadati</taxon>
        <taxon>Bacteroidota</taxon>
        <taxon>Cytophagia</taxon>
        <taxon>Cytophagales</taxon>
        <taxon>Fulvivirgaceae</taxon>
        <taxon>Chryseolinea</taxon>
    </lineage>
</organism>
<evidence type="ECO:0000313" key="8">
    <source>
        <dbReference type="EMBL" id="SHH16669.1"/>
    </source>
</evidence>
<evidence type="ECO:0000256" key="3">
    <source>
        <dbReference type="ARBA" id="ARBA00022553"/>
    </source>
</evidence>
<protein>
    <recommendedName>
        <fullName evidence="2">histidine kinase</fullName>
        <ecNumber evidence="2">2.7.13.3</ecNumber>
    </recommendedName>
</protein>
<dbReference type="SUPFAM" id="SSF50998">
    <property type="entry name" value="Quinoprotein alcohol dehydrogenase-like"/>
    <property type="match status" value="1"/>
</dbReference>
<dbReference type="InterPro" id="IPR005467">
    <property type="entry name" value="His_kinase_dom"/>
</dbReference>
<dbReference type="PANTHER" id="PTHR43547:SF2">
    <property type="entry name" value="HYBRID SIGNAL TRANSDUCTION HISTIDINE KINASE C"/>
    <property type="match status" value="1"/>
</dbReference>
<dbReference type="InterPro" id="IPR011123">
    <property type="entry name" value="Y_Y_Y"/>
</dbReference>
<dbReference type="PANTHER" id="PTHR43547">
    <property type="entry name" value="TWO-COMPONENT HISTIDINE KINASE"/>
    <property type="match status" value="1"/>
</dbReference>